<dbReference type="PROSITE" id="PS51782">
    <property type="entry name" value="LYSM"/>
    <property type="match status" value="1"/>
</dbReference>
<dbReference type="STRING" id="360411.AC812_14580"/>
<evidence type="ECO:0000313" key="4">
    <source>
        <dbReference type="EMBL" id="KPL73610.1"/>
    </source>
</evidence>
<feature type="region of interest" description="Disordered" evidence="1">
    <location>
        <begin position="31"/>
        <end position="52"/>
    </location>
</feature>
<keyword evidence="2" id="KW-0732">Signal</keyword>
<dbReference type="SMART" id="SM00257">
    <property type="entry name" value="LysM"/>
    <property type="match status" value="1"/>
</dbReference>
<sequence length="491" mass="53559">MLKRKSLFLLVIMLIISACLPQVEVHDSMEDFSSNPLPATPGDQGLPTPLPTREPYAPGTLVDYTAQTGDTLPALAAHFNTTVREILEANPFIPPDATTMPPGMPMKIPIYYRPLWGSPFQILPDSLFVNGPAQIGFDAISFVNQQPGWFKDYSFYLGGRDRRGGEIIQYIATEYSISPRLLLAMIEYQTGALTQPQAAVDIELYPLGYMNQFSKGLARQLLWAANTLNNGYYGWRTGRLDTIRHKDGRLENPDPWQNAASVALHYYYAQILPQEAYEYAISGEGLLRVYTDLFGDPWAGIEPHIPGSLLQPEMSFPFPAGKVWAFTGGPHTGWGEGEPLAALDFAPPSVVGACLPSEQPAVAVADGVIARRGDALVVLDLDGDGDERTGWTVFYLHLANDSLPPVGKRLSKGEPIGLPSCEGGKATGTHVHIARKYNGEWIPAGGALPFNLEGWIAANGEQPYQGTLSRAGRTVRACECSDRSSQVQSQP</sequence>
<dbReference type="SUPFAM" id="SSF54106">
    <property type="entry name" value="LysM domain"/>
    <property type="match status" value="1"/>
</dbReference>
<dbReference type="Gene3D" id="3.10.350.10">
    <property type="entry name" value="LysM domain"/>
    <property type="match status" value="1"/>
</dbReference>
<organism evidence="4 5">
    <name type="scientific">Bellilinea caldifistulae</name>
    <dbReference type="NCBI Taxonomy" id="360411"/>
    <lineage>
        <taxon>Bacteria</taxon>
        <taxon>Bacillati</taxon>
        <taxon>Chloroflexota</taxon>
        <taxon>Anaerolineae</taxon>
        <taxon>Anaerolineales</taxon>
        <taxon>Anaerolineaceae</taxon>
        <taxon>Bellilinea</taxon>
    </lineage>
</organism>
<feature type="domain" description="LysM" evidence="3">
    <location>
        <begin position="62"/>
        <end position="108"/>
    </location>
</feature>
<dbReference type="Pfam" id="PF01476">
    <property type="entry name" value="LysM"/>
    <property type="match status" value="1"/>
</dbReference>
<dbReference type="SUPFAM" id="SSF51261">
    <property type="entry name" value="Duplicated hybrid motif"/>
    <property type="match status" value="1"/>
</dbReference>
<gene>
    <name evidence="4" type="ORF">AC812_14580</name>
</gene>
<dbReference type="Proteomes" id="UP000050514">
    <property type="component" value="Unassembled WGS sequence"/>
</dbReference>
<dbReference type="PROSITE" id="PS51257">
    <property type="entry name" value="PROKAR_LIPOPROTEIN"/>
    <property type="match status" value="1"/>
</dbReference>
<feature type="signal peptide" evidence="2">
    <location>
        <begin position="1"/>
        <end position="21"/>
    </location>
</feature>
<accession>A0A0N8GLW2</accession>
<protein>
    <recommendedName>
        <fullName evidence="3">LysM domain-containing protein</fullName>
    </recommendedName>
</protein>
<dbReference type="CDD" id="cd12797">
    <property type="entry name" value="M23_peptidase"/>
    <property type="match status" value="1"/>
</dbReference>
<evidence type="ECO:0000256" key="1">
    <source>
        <dbReference type="SAM" id="MobiDB-lite"/>
    </source>
</evidence>
<evidence type="ECO:0000313" key="5">
    <source>
        <dbReference type="Proteomes" id="UP000050514"/>
    </source>
</evidence>
<comment type="caution">
    <text evidence="4">The sequence shown here is derived from an EMBL/GenBank/DDBJ whole genome shotgun (WGS) entry which is preliminary data.</text>
</comment>
<dbReference type="CDD" id="cd00118">
    <property type="entry name" value="LysM"/>
    <property type="match status" value="1"/>
</dbReference>
<proteinExistence type="predicted"/>
<keyword evidence="5" id="KW-1185">Reference proteome</keyword>
<dbReference type="InterPro" id="IPR036779">
    <property type="entry name" value="LysM_dom_sf"/>
</dbReference>
<dbReference type="InterPro" id="IPR018392">
    <property type="entry name" value="LysM"/>
</dbReference>
<dbReference type="EMBL" id="LGHJ01000020">
    <property type="protein sequence ID" value="KPL73610.1"/>
    <property type="molecule type" value="Genomic_DNA"/>
</dbReference>
<dbReference type="InterPro" id="IPR011055">
    <property type="entry name" value="Dup_hybrid_motif"/>
</dbReference>
<reference evidence="4 5" key="1">
    <citation type="submission" date="2015-07" db="EMBL/GenBank/DDBJ databases">
        <title>Draft genome of Bellilinea caldifistulae DSM 17877.</title>
        <authorList>
            <person name="Hemp J."/>
            <person name="Ward L.M."/>
            <person name="Pace L.A."/>
            <person name="Fischer W.W."/>
        </authorList>
    </citation>
    <scope>NUCLEOTIDE SEQUENCE [LARGE SCALE GENOMIC DNA]</scope>
    <source>
        <strain evidence="4 5">GOMI-1</strain>
    </source>
</reference>
<evidence type="ECO:0000259" key="3">
    <source>
        <dbReference type="PROSITE" id="PS51782"/>
    </source>
</evidence>
<feature type="chain" id="PRO_5006025796" description="LysM domain-containing protein" evidence="2">
    <location>
        <begin position="22"/>
        <end position="491"/>
    </location>
</feature>
<name>A0A0N8GLW2_9CHLR</name>
<evidence type="ECO:0000256" key="2">
    <source>
        <dbReference type="SAM" id="SignalP"/>
    </source>
</evidence>
<dbReference type="AlphaFoldDB" id="A0A0N8GLW2"/>
<dbReference type="Gene3D" id="2.70.70.10">
    <property type="entry name" value="Glucose Permease (Domain IIA)"/>
    <property type="match status" value="1"/>
</dbReference>